<dbReference type="RefSeq" id="WP_090548011.1">
    <property type="nucleotide sequence ID" value="NZ_FNSR01000002.1"/>
</dbReference>
<dbReference type="SUPFAM" id="SSF46785">
    <property type="entry name" value="Winged helix' DNA-binding domain"/>
    <property type="match status" value="1"/>
</dbReference>
<dbReference type="Gene3D" id="1.10.10.10">
    <property type="entry name" value="Winged helix-like DNA-binding domain superfamily/Winged helix DNA-binding domain"/>
    <property type="match status" value="1"/>
</dbReference>
<evidence type="ECO:0000256" key="4">
    <source>
        <dbReference type="ARBA" id="ARBA00023163"/>
    </source>
</evidence>
<evidence type="ECO:0000256" key="2">
    <source>
        <dbReference type="ARBA" id="ARBA00023015"/>
    </source>
</evidence>
<dbReference type="Gene3D" id="3.40.190.290">
    <property type="match status" value="1"/>
</dbReference>
<dbReference type="GO" id="GO:0000976">
    <property type="term" value="F:transcription cis-regulatory region binding"/>
    <property type="evidence" value="ECO:0007669"/>
    <property type="project" value="TreeGrafter"/>
</dbReference>
<dbReference type="InterPro" id="IPR036388">
    <property type="entry name" value="WH-like_DNA-bd_sf"/>
</dbReference>
<evidence type="ECO:0000313" key="6">
    <source>
        <dbReference type="EMBL" id="SEK94208.1"/>
    </source>
</evidence>
<dbReference type="Pfam" id="PF03466">
    <property type="entry name" value="LysR_substrate"/>
    <property type="match status" value="1"/>
</dbReference>
<organism evidence="6 7">
    <name type="scientific">Paraburkholderia caballeronis</name>
    <dbReference type="NCBI Taxonomy" id="416943"/>
    <lineage>
        <taxon>Bacteria</taxon>
        <taxon>Pseudomonadati</taxon>
        <taxon>Pseudomonadota</taxon>
        <taxon>Betaproteobacteria</taxon>
        <taxon>Burkholderiales</taxon>
        <taxon>Burkholderiaceae</taxon>
        <taxon>Paraburkholderia</taxon>
    </lineage>
</organism>
<dbReference type="PROSITE" id="PS50931">
    <property type="entry name" value="HTH_LYSR"/>
    <property type="match status" value="1"/>
</dbReference>
<reference evidence="7" key="1">
    <citation type="submission" date="2016-10" db="EMBL/GenBank/DDBJ databases">
        <authorList>
            <person name="Varghese N."/>
            <person name="Submissions S."/>
        </authorList>
    </citation>
    <scope>NUCLEOTIDE SEQUENCE [LARGE SCALE GENOMIC DNA]</scope>
    <source>
        <strain evidence="7">LMG 26416</strain>
    </source>
</reference>
<accession>A0A1H7L5H2</accession>
<keyword evidence="4" id="KW-0804">Transcription</keyword>
<evidence type="ECO:0000256" key="1">
    <source>
        <dbReference type="ARBA" id="ARBA00009437"/>
    </source>
</evidence>
<keyword evidence="2" id="KW-0805">Transcription regulation</keyword>
<keyword evidence="3 6" id="KW-0238">DNA-binding</keyword>
<dbReference type="InterPro" id="IPR000847">
    <property type="entry name" value="LysR_HTH_N"/>
</dbReference>
<dbReference type="InterPro" id="IPR005119">
    <property type="entry name" value="LysR_subst-bd"/>
</dbReference>
<dbReference type="EMBL" id="FOAJ01000004">
    <property type="protein sequence ID" value="SEK94208.1"/>
    <property type="molecule type" value="Genomic_DNA"/>
</dbReference>
<dbReference type="OrthoDB" id="5293066at2"/>
<dbReference type="Pfam" id="PF00126">
    <property type="entry name" value="HTH_1"/>
    <property type="match status" value="1"/>
</dbReference>
<keyword evidence="7" id="KW-1185">Reference proteome</keyword>
<evidence type="ECO:0000259" key="5">
    <source>
        <dbReference type="PROSITE" id="PS50931"/>
    </source>
</evidence>
<gene>
    <name evidence="6" type="ORF">SAMN05192542_104194</name>
</gene>
<evidence type="ECO:0000256" key="3">
    <source>
        <dbReference type="ARBA" id="ARBA00023125"/>
    </source>
</evidence>
<sequence length="306" mass="34238">MKLSFEVLETLDAIDRAGTFAGAAEWLHRVPSALSYQVQKLETDLGVALFDRSGRRARFTHAGRVLVEEGRRLLQRAEELERKAKRVHRGWEPELRICIDEILPLDAMWAFIREFYEMNMDTRLHLSREALAGTWDALVNRRADIVVGAAGDLPPMHNLVARPIGSMKHVFAVSPGHPLAQHQEPLTLETISRYRCAIVGDTSKEPDSRSGANAIARHSITLPTLDSQLSAQIEGLAVGVLPECVAAAPIEQGRLIEKTVSGLPPATHYYLAWREDEGGPAMRWWIERLDRPDLMSHLIARDQVLA</sequence>
<dbReference type="AlphaFoldDB" id="A0A1H7L5H2"/>
<dbReference type="GO" id="GO:0003700">
    <property type="term" value="F:DNA-binding transcription factor activity"/>
    <property type="evidence" value="ECO:0007669"/>
    <property type="project" value="InterPro"/>
</dbReference>
<dbReference type="PANTHER" id="PTHR30126:SF4">
    <property type="entry name" value="LYSR FAMILY TRANSCRIPTIONAL REGULATOR"/>
    <property type="match status" value="1"/>
</dbReference>
<dbReference type="SUPFAM" id="SSF53850">
    <property type="entry name" value="Periplasmic binding protein-like II"/>
    <property type="match status" value="1"/>
</dbReference>
<evidence type="ECO:0000313" key="7">
    <source>
        <dbReference type="Proteomes" id="UP000199120"/>
    </source>
</evidence>
<comment type="similarity">
    <text evidence="1">Belongs to the LysR transcriptional regulatory family.</text>
</comment>
<dbReference type="InterPro" id="IPR036390">
    <property type="entry name" value="WH_DNA-bd_sf"/>
</dbReference>
<feature type="domain" description="HTH lysR-type" evidence="5">
    <location>
        <begin position="3"/>
        <end position="60"/>
    </location>
</feature>
<dbReference type="STRING" id="416943.SAMN05445871_3983"/>
<proteinExistence type="inferred from homology"/>
<protein>
    <submittedName>
        <fullName evidence="6">DNA-binding transcriptional regulator, LysR family</fullName>
    </submittedName>
</protein>
<dbReference type="PANTHER" id="PTHR30126">
    <property type="entry name" value="HTH-TYPE TRANSCRIPTIONAL REGULATOR"/>
    <property type="match status" value="1"/>
</dbReference>
<dbReference type="Proteomes" id="UP000199120">
    <property type="component" value="Unassembled WGS sequence"/>
</dbReference>
<name>A0A1H7L5H2_9BURK</name>